<dbReference type="RefSeq" id="WP_131237944.1">
    <property type="nucleotide sequence ID" value="NZ_CP183326.1"/>
</dbReference>
<proteinExistence type="predicted"/>
<keyword evidence="2" id="KW-1185">Reference proteome</keyword>
<dbReference type="GO" id="GO:0016530">
    <property type="term" value="F:metallochaperone activity"/>
    <property type="evidence" value="ECO:0007669"/>
    <property type="project" value="TreeGrafter"/>
</dbReference>
<dbReference type="InterPro" id="IPR036411">
    <property type="entry name" value="TorD-like_sf"/>
</dbReference>
<dbReference type="PANTHER" id="PTHR43680:SF2">
    <property type="entry name" value="NITRATE REDUCTASE MOLYBDENUM COFACTOR ASSEMBLY CHAPERONE NARJ"/>
    <property type="match status" value="1"/>
</dbReference>
<evidence type="ECO:0000313" key="2">
    <source>
        <dbReference type="Proteomes" id="UP000293846"/>
    </source>
</evidence>
<comment type="caution">
    <text evidence="1">The sequence shown here is derived from an EMBL/GenBank/DDBJ whole genome shotgun (WGS) entry which is preliminary data.</text>
</comment>
<dbReference type="EMBL" id="SJTH01000036">
    <property type="protein sequence ID" value="TCJ02270.1"/>
    <property type="molecule type" value="Genomic_DNA"/>
</dbReference>
<dbReference type="OrthoDB" id="5296272at2"/>
<dbReference type="GO" id="GO:0051082">
    <property type="term" value="F:unfolded protein binding"/>
    <property type="evidence" value="ECO:0007669"/>
    <property type="project" value="InterPro"/>
</dbReference>
<dbReference type="PANTHER" id="PTHR43680">
    <property type="entry name" value="NITRATE REDUCTASE MOLYBDENUM COFACTOR ASSEMBLY CHAPERONE"/>
    <property type="match status" value="1"/>
</dbReference>
<gene>
    <name evidence="1" type="primary">narJ</name>
    <name evidence="1" type="ORF">E0Y62_20165</name>
</gene>
<dbReference type="AlphaFoldDB" id="A0A4R1AQX0"/>
<dbReference type="GO" id="GO:0051131">
    <property type="term" value="P:chaperone-mediated protein complex assembly"/>
    <property type="evidence" value="ECO:0007669"/>
    <property type="project" value="InterPro"/>
</dbReference>
<protein>
    <submittedName>
        <fullName evidence="1">Nitrate reductase molybdenum cofactor assembly chaperone</fullName>
    </submittedName>
</protein>
<dbReference type="STRING" id="1742358.GCA_001439605_00196"/>
<dbReference type="InterPro" id="IPR003765">
    <property type="entry name" value="NO3_reductase_chaperone_NarJ"/>
</dbReference>
<sequence length="200" mass="23683">MKDEIAELLVVTSRFLDYPDQTFYRECSNLDAYLRKSITSEELHSEMSQRLMPFFSLELKDLQELYVETFDYKEKTGLYLTAQELGDSRRRGDALIRLQKLIADMGFEKVGIELTDYIPMLMELLAVAPENEEIHHLKRRLAYAIHRIFTHISKNNPYYQIFDALMTHIFEVPSSEEISRLVNEREEADLDELPYPMIYR</sequence>
<dbReference type="NCBIfam" id="TIGR00684">
    <property type="entry name" value="narJ"/>
    <property type="match status" value="1"/>
</dbReference>
<accession>A0A4R1AQX0</accession>
<dbReference type="Proteomes" id="UP000293846">
    <property type="component" value="Unassembled WGS sequence"/>
</dbReference>
<reference evidence="1 2" key="1">
    <citation type="submission" date="2019-03" db="EMBL/GenBank/DDBJ databases">
        <authorList>
            <person name="Jensen L."/>
            <person name="Storgaard J."/>
            <person name="Sulaj E."/>
            <person name="Schramm A."/>
            <person name="Marshall I.P.G."/>
        </authorList>
    </citation>
    <scope>NUCLEOTIDE SEQUENCE [LARGE SCALE GENOMIC DNA]</scope>
    <source>
        <strain evidence="1 2">2017H2G3</strain>
    </source>
</reference>
<name>A0A4R1AQX0_9BACI</name>
<dbReference type="SUPFAM" id="SSF89155">
    <property type="entry name" value="TorD-like"/>
    <property type="match status" value="1"/>
</dbReference>
<evidence type="ECO:0000313" key="1">
    <source>
        <dbReference type="EMBL" id="TCJ02270.1"/>
    </source>
</evidence>
<dbReference type="GO" id="GO:0042128">
    <property type="term" value="P:nitrate assimilation"/>
    <property type="evidence" value="ECO:0007669"/>
    <property type="project" value="TreeGrafter"/>
</dbReference>
<organism evidence="1 2">
    <name type="scientific">Cytobacillus praedii</name>
    <dbReference type="NCBI Taxonomy" id="1742358"/>
    <lineage>
        <taxon>Bacteria</taxon>
        <taxon>Bacillati</taxon>
        <taxon>Bacillota</taxon>
        <taxon>Bacilli</taxon>
        <taxon>Bacillales</taxon>
        <taxon>Bacillaceae</taxon>
        <taxon>Cytobacillus</taxon>
    </lineage>
</organism>